<evidence type="ECO:0000313" key="3">
    <source>
        <dbReference type="Proteomes" id="UP000566819"/>
    </source>
</evidence>
<gene>
    <name evidence="2" type="ORF">G7Y89_g1289</name>
</gene>
<dbReference type="Pfam" id="PF07000">
    <property type="entry name" value="DUF1308"/>
    <property type="match status" value="1"/>
</dbReference>
<dbReference type="PANTHER" id="PTHR13379">
    <property type="entry name" value="UNCHARACTERIZED DUF1308"/>
    <property type="match status" value="1"/>
</dbReference>
<evidence type="ECO:0000259" key="1">
    <source>
        <dbReference type="Pfam" id="PF07000"/>
    </source>
</evidence>
<dbReference type="EMBL" id="JAAMPI010000049">
    <property type="protein sequence ID" value="KAF4636789.1"/>
    <property type="molecule type" value="Genomic_DNA"/>
</dbReference>
<keyword evidence="3" id="KW-1185">Reference proteome</keyword>
<comment type="caution">
    <text evidence="2">The sequence shown here is derived from an EMBL/GenBank/DDBJ whole genome shotgun (WGS) entry which is preliminary data.</text>
</comment>
<dbReference type="Proteomes" id="UP000566819">
    <property type="component" value="Unassembled WGS sequence"/>
</dbReference>
<reference evidence="2 3" key="1">
    <citation type="submission" date="2020-03" db="EMBL/GenBank/DDBJ databases">
        <title>Draft Genome Sequence of Cudoniella acicularis.</title>
        <authorList>
            <person name="Buettner E."/>
            <person name="Kellner H."/>
        </authorList>
    </citation>
    <scope>NUCLEOTIDE SEQUENCE [LARGE SCALE GENOMIC DNA]</scope>
    <source>
        <strain evidence="2 3">DSM 108380</strain>
    </source>
</reference>
<feature type="domain" description="DUF1308" evidence="1">
    <location>
        <begin position="395"/>
        <end position="481"/>
    </location>
</feature>
<organism evidence="2 3">
    <name type="scientific">Cudoniella acicularis</name>
    <dbReference type="NCBI Taxonomy" id="354080"/>
    <lineage>
        <taxon>Eukaryota</taxon>
        <taxon>Fungi</taxon>
        <taxon>Dikarya</taxon>
        <taxon>Ascomycota</taxon>
        <taxon>Pezizomycotina</taxon>
        <taxon>Leotiomycetes</taxon>
        <taxon>Helotiales</taxon>
        <taxon>Tricladiaceae</taxon>
        <taxon>Cudoniella</taxon>
    </lineage>
</organism>
<dbReference type="PANTHER" id="PTHR13379:SF0">
    <property type="entry name" value="UPF0415 PROTEIN C7ORF25"/>
    <property type="match status" value="1"/>
</dbReference>
<proteinExistence type="predicted"/>
<dbReference type="AlphaFoldDB" id="A0A8H4RXK9"/>
<name>A0A8H4RXK9_9HELO</name>
<protein>
    <recommendedName>
        <fullName evidence="1">DUF1308 domain-containing protein</fullName>
    </recommendedName>
</protein>
<dbReference type="OrthoDB" id="441890at2759"/>
<accession>A0A8H4RXK9</accession>
<dbReference type="InterPro" id="IPR010733">
    <property type="entry name" value="DUF1308"/>
</dbReference>
<evidence type="ECO:0000313" key="2">
    <source>
        <dbReference type="EMBL" id="KAF4636789.1"/>
    </source>
</evidence>
<sequence>MSFKIDSPKYNLPLPLELRLKVLRELLVVDSDVPRIDLSRKKDTSQNAILIHLGILSGVSRELHEEVHQVFFGQNVWLLQLLTRDMMDTNGMGDHQDQIGSSETTNTLNGKMEELAVAEPVTEVQQTVENADEIDAEKLASEMQQRCRTLLAELEQFQAYLKQKRKEHGVELRTFKTGLQAEMKLIDKLASKDVSTRIVHSLRSSNFLFYATVWATAKTCVGIAALSRRFYWIPEKTTSNVNGNSTTPVTRRKSHSVVVDIVCRDGLEWVKVSSNTEKRIIWDLAKAGWVGDSSGEESEAEEDDDDEPQGLLKQAEALMKASRATRIRYQHPKVRLVLPRISNSPKAKEVAQVLQKIRNLGVTVQTSEEILAEPSLADVIERLTADRFDTFSDVLNIDCTVLLAFISDLSHGRVEPQDWHNKMISRQREMEAEEQLLPCSIWPACTSKKLVCTREAAVRMQEIVDIIGTPTEKTRADFLVDLFGNSQSTPQQRLDGFQNLSDYPIPQDWKLPIEIIEVDVAALKKDLPPAASILSDSLSTINASVFLYGWASGKTTVSSNRTVAKEFEATIEENRVEEETGGPDIWLCSTTRSLVGKEKQRRGAND</sequence>